<dbReference type="EMBL" id="MDEO01000022">
    <property type="protein sequence ID" value="OCX24157.1"/>
    <property type="molecule type" value="Genomic_DNA"/>
</dbReference>
<protein>
    <recommendedName>
        <fullName evidence="4">Nitrogen fixation protein</fullName>
    </recommendedName>
</protein>
<reference evidence="2 3" key="1">
    <citation type="submission" date="2016-08" db="EMBL/GenBank/DDBJ databases">
        <title>Whole genome sequence of Mesorhizobium sp. strain UASWS1009 isolated from industrial sewage.</title>
        <authorList>
            <person name="Crovadore J."/>
            <person name="Calmin G."/>
            <person name="Chablais R."/>
            <person name="Cochard B."/>
            <person name="Lefort F."/>
        </authorList>
    </citation>
    <scope>NUCLEOTIDE SEQUENCE [LARGE SCALE GENOMIC DNA]</scope>
    <source>
        <strain evidence="2 3">UASWS1009</strain>
    </source>
</reference>
<dbReference type="OrthoDB" id="571920at2"/>
<evidence type="ECO:0000313" key="2">
    <source>
        <dbReference type="EMBL" id="OCX24157.1"/>
    </source>
</evidence>
<gene>
    <name evidence="2" type="ORF">QV13_02540</name>
</gene>
<evidence type="ECO:0000313" key="3">
    <source>
        <dbReference type="Proteomes" id="UP000094412"/>
    </source>
</evidence>
<comment type="caution">
    <text evidence="2">The sequence shown here is derived from an EMBL/GenBank/DDBJ whole genome shotgun (WGS) entry which is preliminary data.</text>
</comment>
<evidence type="ECO:0008006" key="4">
    <source>
        <dbReference type="Google" id="ProtNLM"/>
    </source>
</evidence>
<name>A0A1C2EB38_9HYPH</name>
<feature type="region of interest" description="Disordered" evidence="1">
    <location>
        <begin position="1"/>
        <end position="28"/>
    </location>
</feature>
<accession>A0A1C2EB38</accession>
<dbReference type="Proteomes" id="UP000094412">
    <property type="component" value="Unassembled WGS sequence"/>
</dbReference>
<evidence type="ECO:0000256" key="1">
    <source>
        <dbReference type="SAM" id="MobiDB-lite"/>
    </source>
</evidence>
<sequence>MPIPAQPSGQRQTRPPRSDDGQRSCPSAPAEPGALLIGIVGDDGIVQPVPTRLEIDADFITLAGKTGAPEARFRFAGKCVEGKCRQWTGNSCGVIERVLAGMADQKIDPAANLPRCAIRGSCRWYSQRGGEACRACIYVVTDQRVEEVSA</sequence>
<keyword evidence="3" id="KW-1185">Reference proteome</keyword>
<dbReference type="STRING" id="1566387.QV13_02540"/>
<organism evidence="2 3">
    <name type="scientific">Mesorhizobium hungaricum</name>
    <dbReference type="NCBI Taxonomy" id="1566387"/>
    <lineage>
        <taxon>Bacteria</taxon>
        <taxon>Pseudomonadati</taxon>
        <taxon>Pseudomonadota</taxon>
        <taxon>Alphaproteobacteria</taxon>
        <taxon>Hyphomicrobiales</taxon>
        <taxon>Phyllobacteriaceae</taxon>
        <taxon>Mesorhizobium</taxon>
    </lineage>
</organism>
<proteinExistence type="predicted"/>
<dbReference type="AlphaFoldDB" id="A0A1C2EB38"/>